<reference evidence="3" key="1">
    <citation type="submission" date="2013-07" db="EMBL/GenBank/DDBJ databases">
        <title>The Genome Sequence of Cryptococcus pinus CBS10737.</title>
        <authorList>
            <consortium name="The Broad Institute Genome Sequencing Platform"/>
            <person name="Cuomo C."/>
            <person name="Litvintseva A."/>
            <person name="Chen Y."/>
            <person name="Heitman J."/>
            <person name="Sun S."/>
            <person name="Springer D."/>
            <person name="Dromer F."/>
            <person name="Young S.K."/>
            <person name="Zeng Q."/>
            <person name="Gargeya S."/>
            <person name="Fitzgerald M."/>
            <person name="Abouelleil A."/>
            <person name="Alvarado L."/>
            <person name="Berlin A.M."/>
            <person name="Chapman S.B."/>
            <person name="Dewar J."/>
            <person name="Goldberg J."/>
            <person name="Griggs A."/>
            <person name="Gujja S."/>
            <person name="Hansen M."/>
            <person name="Howarth C."/>
            <person name="Imamovic A."/>
            <person name="Larimer J."/>
            <person name="McCowan C."/>
            <person name="Murphy C."/>
            <person name="Pearson M."/>
            <person name="Priest M."/>
            <person name="Roberts A."/>
            <person name="Saif S."/>
            <person name="Shea T."/>
            <person name="Sykes S."/>
            <person name="Wortman J."/>
            <person name="Nusbaum C."/>
            <person name="Birren B."/>
        </authorList>
    </citation>
    <scope>NUCLEOTIDE SEQUENCE [LARGE SCALE GENOMIC DNA]</scope>
    <source>
        <strain evidence="3">CBS 10737</strain>
    </source>
</reference>
<dbReference type="Proteomes" id="UP000094020">
    <property type="component" value="Chromosome 6"/>
</dbReference>
<dbReference type="KEGG" id="kpin:30170808"/>
<protein>
    <recommendedName>
        <fullName evidence="2">WKF domain-containing protein</fullName>
    </recommendedName>
</protein>
<reference evidence="4" key="4">
    <citation type="submission" date="2024-02" db="EMBL/GenBank/DDBJ databases">
        <title>Comparative genomics of Cryptococcus and Kwoniella reveals pathogenesis evolution and contrasting modes of karyotype evolution via chromosome fusion or intercentromeric recombination.</title>
        <authorList>
            <person name="Coelho M.A."/>
            <person name="David-Palma M."/>
            <person name="Shea T."/>
            <person name="Bowers K."/>
            <person name="McGinley-Smith S."/>
            <person name="Mohammad A.W."/>
            <person name="Gnirke A."/>
            <person name="Yurkov A.M."/>
            <person name="Nowrousian M."/>
            <person name="Sun S."/>
            <person name="Cuomo C.A."/>
            <person name="Heitman J."/>
        </authorList>
    </citation>
    <scope>NUCLEOTIDE SEQUENCE</scope>
    <source>
        <strain evidence="4">CBS 10737</strain>
    </source>
</reference>
<evidence type="ECO:0000256" key="1">
    <source>
        <dbReference type="SAM" id="MobiDB-lite"/>
    </source>
</evidence>
<dbReference type="STRING" id="1296096.A0A1B9I8A3"/>
<feature type="compositionally biased region" description="Polar residues" evidence="1">
    <location>
        <begin position="52"/>
        <end position="61"/>
    </location>
</feature>
<reference evidence="3" key="3">
    <citation type="submission" date="2016-07" db="EMBL/GenBank/DDBJ databases">
        <title>Evolution of pathogenesis and genome organization in the Tremellales.</title>
        <authorList>
            <person name="Cuomo C."/>
            <person name="Litvintseva A."/>
            <person name="Heitman J."/>
            <person name="Chen Y."/>
            <person name="Sun S."/>
            <person name="Springer D."/>
            <person name="Dromer F."/>
            <person name="Young S."/>
            <person name="Zeng Q."/>
            <person name="Chapman S."/>
            <person name="Gujja S."/>
            <person name="Saif S."/>
            <person name="Birren B."/>
        </authorList>
    </citation>
    <scope>NUCLEOTIDE SEQUENCE</scope>
    <source>
        <strain evidence="3">CBS 10737</strain>
    </source>
</reference>
<dbReference type="Pfam" id="PF10180">
    <property type="entry name" value="WKF"/>
    <property type="match status" value="1"/>
</dbReference>
<feature type="domain" description="WKF" evidence="2">
    <location>
        <begin position="187"/>
        <end position="259"/>
    </location>
</feature>
<keyword evidence="5" id="KW-1185">Reference proteome</keyword>
<evidence type="ECO:0000313" key="3">
    <source>
        <dbReference type="EMBL" id="OCF51724.1"/>
    </source>
</evidence>
<name>A0A1B9I8A3_9TREE</name>
<dbReference type="InterPro" id="IPR019327">
    <property type="entry name" value="WKF"/>
</dbReference>
<sequence length="333" mass="39026">MSNDILAKKEGESSSKTELQKLEQKLKKAEEKMKKAEEKMKLIREKFEKAQSEVQVQTSDSSRGKDTVQDKKDKKDKKRKRDIEEEIKLDEKVIDDANESEEKIKEVENEENKNIENIQKEEIENKKLKKEKKEKKKSKIENEFKVINNSIIKGDLNAKQIFQDEELSDQSKKNIYYAQLYSNRSTNDNNNNNISNENEKENEKEIINWKFNKAKQNWLIRNIFSNEEIPIKYLDIVLSYLKTVQGLSRNNLIESAKKIITPSSEDTTSSIETDVIIDKTDVEKKEVDGVEESTTTKETEMKINKEKEEEKIKLTLLKKERAQKLLQAMDIEV</sequence>
<dbReference type="EMBL" id="KV700115">
    <property type="protein sequence ID" value="OCF51724.1"/>
    <property type="molecule type" value="Genomic_DNA"/>
</dbReference>
<dbReference type="OrthoDB" id="10261563at2759"/>
<organism evidence="3">
    <name type="scientific">Kwoniella pini CBS 10737</name>
    <dbReference type="NCBI Taxonomy" id="1296096"/>
    <lineage>
        <taxon>Eukaryota</taxon>
        <taxon>Fungi</taxon>
        <taxon>Dikarya</taxon>
        <taxon>Basidiomycota</taxon>
        <taxon>Agaricomycotina</taxon>
        <taxon>Tremellomycetes</taxon>
        <taxon>Tremellales</taxon>
        <taxon>Cryptococcaceae</taxon>
        <taxon>Kwoniella</taxon>
    </lineage>
</organism>
<dbReference type="AlphaFoldDB" id="A0A1B9I8A3"/>
<dbReference type="PANTHER" id="PTHR22306">
    <property type="entry name" value="CHROMOSOME 7 OPEN READING FRAME 50"/>
    <property type="match status" value="1"/>
</dbReference>
<evidence type="ECO:0000259" key="2">
    <source>
        <dbReference type="Pfam" id="PF10180"/>
    </source>
</evidence>
<gene>
    <name evidence="3" type="ORF">I206_02439</name>
    <name evidence="4" type="ORF">I206_104899</name>
</gene>
<evidence type="ECO:0000313" key="5">
    <source>
        <dbReference type="Proteomes" id="UP000094020"/>
    </source>
</evidence>
<proteinExistence type="predicted"/>
<feature type="compositionally biased region" description="Basic and acidic residues" evidence="1">
    <location>
        <begin position="62"/>
        <end position="73"/>
    </location>
</feature>
<evidence type="ECO:0000313" key="4">
    <source>
        <dbReference type="EMBL" id="WWC70947.1"/>
    </source>
</evidence>
<dbReference type="GeneID" id="30170808"/>
<dbReference type="PANTHER" id="PTHR22306:SF2">
    <property type="entry name" value="CHROMOSOME 7 OPEN READING FRAME 50"/>
    <property type="match status" value="1"/>
</dbReference>
<reference evidence="4" key="2">
    <citation type="submission" date="2013-07" db="EMBL/GenBank/DDBJ databases">
        <authorList>
            <consortium name="The Broad Institute Genome Sequencing Platform"/>
            <person name="Cuomo C."/>
            <person name="Litvintseva A."/>
            <person name="Chen Y."/>
            <person name="Heitman J."/>
            <person name="Sun S."/>
            <person name="Springer D."/>
            <person name="Dromer F."/>
            <person name="Young S.K."/>
            <person name="Zeng Q."/>
            <person name="Gargeya S."/>
            <person name="Fitzgerald M."/>
            <person name="Abouelleil A."/>
            <person name="Alvarado L."/>
            <person name="Berlin A.M."/>
            <person name="Chapman S.B."/>
            <person name="Dewar J."/>
            <person name="Goldberg J."/>
            <person name="Griggs A."/>
            <person name="Gujja S."/>
            <person name="Hansen M."/>
            <person name="Howarth C."/>
            <person name="Imamovic A."/>
            <person name="Larimer J."/>
            <person name="McCowan C."/>
            <person name="Murphy C."/>
            <person name="Pearson M."/>
            <person name="Priest M."/>
            <person name="Roberts A."/>
            <person name="Saif S."/>
            <person name="Shea T."/>
            <person name="Sykes S."/>
            <person name="Wortman J."/>
            <person name="Nusbaum C."/>
            <person name="Birren B."/>
        </authorList>
    </citation>
    <scope>NUCLEOTIDE SEQUENCE</scope>
    <source>
        <strain evidence="4">CBS 10737</strain>
    </source>
</reference>
<feature type="region of interest" description="Disordered" evidence="1">
    <location>
        <begin position="47"/>
        <end position="82"/>
    </location>
</feature>
<accession>A0A1B9I8A3</accession>
<dbReference type="RefSeq" id="XP_019012943.1">
    <property type="nucleotide sequence ID" value="XM_019154203.1"/>
</dbReference>
<dbReference type="EMBL" id="CP144524">
    <property type="protein sequence ID" value="WWC70947.1"/>
    <property type="molecule type" value="Genomic_DNA"/>
</dbReference>